<proteinExistence type="predicted"/>
<dbReference type="PROSITE" id="PS50830">
    <property type="entry name" value="TNASE_3"/>
    <property type="match status" value="1"/>
</dbReference>
<dbReference type="SUPFAM" id="SSF50199">
    <property type="entry name" value="Staphylococcal nuclease"/>
    <property type="match status" value="1"/>
</dbReference>
<evidence type="ECO:0000256" key="2">
    <source>
        <dbReference type="ARBA" id="ARBA00022759"/>
    </source>
</evidence>
<sequence>MNVSKYINMLLANEENLSSNSFNRRVFLAASGSSIMLSGCGGKAEPTDKLIAGEVGIVSRIRDGDAFTLDTGLSVRLAGIEAPRRAWNDRPADPFGEEATKLLNFEAVGRKCQLFYGGLTRDRYDRAIAHAFVEDEAGQTVWLNKKMIELGGARVRTWADNVAHVRQLYDHERDARNSNIGLWAHSEYDVFSPNALKDAPRGLALVQGKVSKISEVLEVDSRCSVGEDGLLHLTMGLTLARSTERIDLAVGQEIRVRSSIRREKNPDGKYEGEAYLAPDHWGQFEIVL</sequence>
<dbReference type="STRING" id="582402.Hbal_0769"/>
<keyword evidence="2" id="KW-0255">Endonuclease</keyword>
<evidence type="ECO:0000256" key="1">
    <source>
        <dbReference type="ARBA" id="ARBA00022722"/>
    </source>
</evidence>
<evidence type="ECO:0000313" key="6">
    <source>
        <dbReference type="Proteomes" id="UP000002745"/>
    </source>
</evidence>
<dbReference type="GO" id="GO:0016787">
    <property type="term" value="F:hydrolase activity"/>
    <property type="evidence" value="ECO:0007669"/>
    <property type="project" value="UniProtKB-KW"/>
</dbReference>
<dbReference type="InterPro" id="IPR035437">
    <property type="entry name" value="SNase_OB-fold_sf"/>
</dbReference>
<dbReference type="PANTHER" id="PTHR12302:SF3">
    <property type="entry name" value="SERINE_THREONINE-PROTEIN KINASE 31"/>
    <property type="match status" value="1"/>
</dbReference>
<reference evidence="6" key="1">
    <citation type="journal article" date="2011" name="J. Bacteriol.">
        <title>Genome sequences of eight morphologically diverse alphaproteobacteria.</title>
        <authorList>
            <consortium name="US DOE Joint Genome Institute"/>
            <person name="Brown P.J."/>
            <person name="Kysela D.T."/>
            <person name="Buechlein A."/>
            <person name="Hemmerich C."/>
            <person name="Brun Y.V."/>
        </authorList>
    </citation>
    <scope>NUCLEOTIDE SEQUENCE [LARGE SCALE GENOMIC DNA]</scope>
    <source>
        <strain evidence="6">ATCC 49814 / DSM 5838 / IFAM 1418</strain>
    </source>
</reference>
<keyword evidence="1" id="KW-0540">Nuclease</keyword>
<evidence type="ECO:0000256" key="3">
    <source>
        <dbReference type="ARBA" id="ARBA00022801"/>
    </source>
</evidence>
<dbReference type="PANTHER" id="PTHR12302">
    <property type="entry name" value="EBNA2 BINDING PROTEIN P100"/>
    <property type="match status" value="1"/>
</dbReference>
<dbReference type="SMART" id="SM00318">
    <property type="entry name" value="SNc"/>
    <property type="match status" value="1"/>
</dbReference>
<name>C6XPH7_HIRBI</name>
<dbReference type="AlphaFoldDB" id="C6XPH7"/>
<evidence type="ECO:0000259" key="4">
    <source>
        <dbReference type="PROSITE" id="PS50830"/>
    </source>
</evidence>
<dbReference type="Gene3D" id="2.40.50.90">
    <property type="match status" value="1"/>
</dbReference>
<evidence type="ECO:0000313" key="5">
    <source>
        <dbReference type="EMBL" id="ACT58463.1"/>
    </source>
</evidence>
<dbReference type="GO" id="GO:0004519">
    <property type="term" value="F:endonuclease activity"/>
    <property type="evidence" value="ECO:0007669"/>
    <property type="project" value="UniProtKB-KW"/>
</dbReference>
<gene>
    <name evidence="5" type="ordered locus">Hbal_0769</name>
</gene>
<keyword evidence="3" id="KW-0378">Hydrolase</keyword>
<dbReference type="Pfam" id="PF00565">
    <property type="entry name" value="SNase"/>
    <property type="match status" value="1"/>
</dbReference>
<dbReference type="eggNOG" id="COG1525">
    <property type="taxonomic scope" value="Bacteria"/>
</dbReference>
<dbReference type="OrthoDB" id="7618306at2"/>
<keyword evidence="6" id="KW-1185">Reference proteome</keyword>
<protein>
    <submittedName>
        <fullName evidence="5">Nuclease (SNase domain protein)</fullName>
    </submittedName>
</protein>
<dbReference type="HOGENOM" id="CLU_899556_0_0_5"/>
<accession>C6XPH7</accession>
<dbReference type="InterPro" id="IPR016071">
    <property type="entry name" value="Staphylococal_nuclease_OB-fold"/>
</dbReference>
<organism evidence="5 6">
    <name type="scientific">Hirschia baltica (strain ATCC 49814 / DSM 5838 / IFAM 1418)</name>
    <dbReference type="NCBI Taxonomy" id="582402"/>
    <lineage>
        <taxon>Bacteria</taxon>
        <taxon>Pseudomonadati</taxon>
        <taxon>Pseudomonadota</taxon>
        <taxon>Alphaproteobacteria</taxon>
        <taxon>Hyphomonadales</taxon>
        <taxon>Hyphomonadaceae</taxon>
        <taxon>Hirschia</taxon>
    </lineage>
</organism>
<dbReference type="KEGG" id="hba:Hbal_0769"/>
<feature type="domain" description="TNase-like" evidence="4">
    <location>
        <begin position="52"/>
        <end position="185"/>
    </location>
</feature>
<dbReference type="Proteomes" id="UP000002745">
    <property type="component" value="Chromosome"/>
</dbReference>
<dbReference type="EMBL" id="CP001678">
    <property type="protein sequence ID" value="ACT58463.1"/>
    <property type="molecule type" value="Genomic_DNA"/>
</dbReference>